<proteinExistence type="predicted"/>
<dbReference type="PANTHER" id="PTHR30492:SF0">
    <property type="entry name" value="METHYLGLYOXAL SYNTHASE"/>
    <property type="match status" value="1"/>
</dbReference>
<evidence type="ECO:0000256" key="1">
    <source>
        <dbReference type="SAM" id="Phobius"/>
    </source>
</evidence>
<keyword evidence="1" id="KW-0472">Membrane</keyword>
<feature type="transmembrane region" description="Helical" evidence="1">
    <location>
        <begin position="119"/>
        <end position="137"/>
    </location>
</feature>
<keyword evidence="1" id="KW-0812">Transmembrane</keyword>
<accession>A0ABP7AN59</accession>
<dbReference type="InterPro" id="IPR000326">
    <property type="entry name" value="PAP2/HPO"/>
</dbReference>
<dbReference type="InterPro" id="IPR045540">
    <property type="entry name" value="YegS/DAGK_C"/>
</dbReference>
<feature type="transmembrane region" description="Helical" evidence="1">
    <location>
        <begin position="77"/>
        <end position="99"/>
    </location>
</feature>
<protein>
    <recommendedName>
        <fullName evidence="2">DAGKc domain-containing protein</fullName>
    </recommendedName>
</protein>
<keyword evidence="1" id="KW-1133">Transmembrane helix</keyword>
<dbReference type="Gene3D" id="3.40.50.10330">
    <property type="entry name" value="Probable inorganic polyphosphate/atp-NAD kinase, domain 1"/>
    <property type="match status" value="1"/>
</dbReference>
<keyword evidence="4" id="KW-1185">Reference proteome</keyword>
<gene>
    <name evidence="3" type="ORF">GCM10022236_43740</name>
</gene>
<comment type="caution">
    <text evidence="3">The sequence shown here is derived from an EMBL/GenBank/DDBJ whole genome shotgun (WGS) entry which is preliminary data.</text>
</comment>
<dbReference type="Proteomes" id="UP001501490">
    <property type="component" value="Unassembled WGS sequence"/>
</dbReference>
<dbReference type="SUPFAM" id="SSF111331">
    <property type="entry name" value="NAD kinase/diacylglycerol kinase-like"/>
    <property type="match status" value="1"/>
</dbReference>
<organism evidence="3 4">
    <name type="scientific">Microlunatus ginsengisoli</name>
    <dbReference type="NCBI Taxonomy" id="363863"/>
    <lineage>
        <taxon>Bacteria</taxon>
        <taxon>Bacillati</taxon>
        <taxon>Actinomycetota</taxon>
        <taxon>Actinomycetes</taxon>
        <taxon>Propionibacteriales</taxon>
        <taxon>Propionibacteriaceae</taxon>
        <taxon>Microlunatus</taxon>
    </lineage>
</organism>
<dbReference type="SMART" id="SM00014">
    <property type="entry name" value="acidPPc"/>
    <property type="match status" value="1"/>
</dbReference>
<dbReference type="PANTHER" id="PTHR30492">
    <property type="entry name" value="METHYLGLYOXAL SYNTHASE"/>
    <property type="match status" value="1"/>
</dbReference>
<dbReference type="EMBL" id="BAABAB010000042">
    <property type="protein sequence ID" value="GAA3636434.1"/>
    <property type="molecule type" value="Genomic_DNA"/>
</dbReference>
<dbReference type="Gene3D" id="1.20.144.10">
    <property type="entry name" value="Phosphatidic acid phosphatase type 2/haloperoxidase"/>
    <property type="match status" value="1"/>
</dbReference>
<dbReference type="InterPro" id="IPR001206">
    <property type="entry name" value="Diacylglycerol_kinase_cat_dom"/>
</dbReference>
<dbReference type="InterPro" id="IPR016064">
    <property type="entry name" value="NAD/diacylglycerol_kinase_sf"/>
</dbReference>
<dbReference type="InterPro" id="IPR036938">
    <property type="entry name" value="PAP2/HPO_sf"/>
</dbReference>
<dbReference type="InterPro" id="IPR004363">
    <property type="entry name" value="Methylgl_synth"/>
</dbReference>
<feature type="domain" description="DAGKc" evidence="2">
    <location>
        <begin position="214"/>
        <end position="344"/>
    </location>
</feature>
<feature type="transmembrane region" description="Helical" evidence="1">
    <location>
        <begin position="180"/>
        <end position="200"/>
    </location>
</feature>
<dbReference type="SUPFAM" id="SSF48317">
    <property type="entry name" value="Acid phosphatase/Vanadium-dependent haloperoxidase"/>
    <property type="match status" value="1"/>
</dbReference>
<reference evidence="4" key="1">
    <citation type="journal article" date="2019" name="Int. J. Syst. Evol. Microbiol.">
        <title>The Global Catalogue of Microorganisms (GCM) 10K type strain sequencing project: providing services to taxonomists for standard genome sequencing and annotation.</title>
        <authorList>
            <consortium name="The Broad Institute Genomics Platform"/>
            <consortium name="The Broad Institute Genome Sequencing Center for Infectious Disease"/>
            <person name="Wu L."/>
            <person name="Ma J."/>
        </authorList>
    </citation>
    <scope>NUCLEOTIDE SEQUENCE [LARGE SCALE GENOMIC DNA]</scope>
    <source>
        <strain evidence="4">JCM 16929</strain>
    </source>
</reference>
<name>A0ABP7AN59_9ACTN</name>
<dbReference type="Pfam" id="PF19279">
    <property type="entry name" value="YegS_C"/>
    <property type="match status" value="1"/>
</dbReference>
<sequence>MVIAVALLVGFVGWTLLVAYWPPIQALDQRLVAKPLTHGSVVAQIASAFALLTWPGLEYLTLLAISIWAFRRRLRQLAVSLVLIVLLAWGGGFLLRLAFARPRPENALDLITSLGYAYPSGHLVSAVAFCIGIGATLNVTRQTVRARSIWLASSFAIVTAVAVDRWILGAHWVSDIVGGILYGSLAACTALLIAGIAVPVPHELVTELLTTPEPTRKRCAVIYNPAKVTDWVTFRRHVDYELSSRGWERALWLETTIDDPGRAMADRAVSERVDLVLGAGGDGTVRVICDRLAGSGIPFGLIPAGTGNLLAKNIGIPLDEAAALDVAFDGVDKPIDLVRISVDDGPPEHFAVMAGIGIDAVIMEGTNPDLKRAVGPAAYFVSAAKHANHPALHATIRVDREPPLRRRAHVLVIGNVGVVTGNIALMPQARPDDATLDVLVASPRGPRDWARLITKVVARQNREDDQLDRLTGARVRISVDPPDSYQLDGDTIGVCSSMTAEVAPGALVLRVPRAIRRAIEQGASTLELAEIAEQEAATESR</sequence>
<evidence type="ECO:0000259" key="2">
    <source>
        <dbReference type="PROSITE" id="PS50146"/>
    </source>
</evidence>
<feature type="transmembrane region" description="Helical" evidence="1">
    <location>
        <begin position="42"/>
        <end position="70"/>
    </location>
</feature>
<dbReference type="PROSITE" id="PS50146">
    <property type="entry name" value="DAGK"/>
    <property type="match status" value="1"/>
</dbReference>
<dbReference type="Gene3D" id="2.60.200.40">
    <property type="match status" value="1"/>
</dbReference>
<dbReference type="Pfam" id="PF01569">
    <property type="entry name" value="PAP2"/>
    <property type="match status" value="1"/>
</dbReference>
<dbReference type="InterPro" id="IPR017438">
    <property type="entry name" value="ATP-NAD_kinase_N"/>
</dbReference>
<evidence type="ECO:0000313" key="3">
    <source>
        <dbReference type="EMBL" id="GAA3636434.1"/>
    </source>
</evidence>
<evidence type="ECO:0000313" key="4">
    <source>
        <dbReference type="Proteomes" id="UP001501490"/>
    </source>
</evidence>
<feature type="transmembrane region" description="Helical" evidence="1">
    <location>
        <begin position="149"/>
        <end position="168"/>
    </location>
</feature>
<dbReference type="Pfam" id="PF00781">
    <property type="entry name" value="DAGK_cat"/>
    <property type="match status" value="1"/>
</dbReference>